<reference evidence="3 4" key="1">
    <citation type="submission" date="2016-10" db="EMBL/GenBank/DDBJ databases">
        <title>Comparative genome analysis of multiple Pseudomonas spp. focuses on biocontrol and plant growth promoting traits.</title>
        <authorList>
            <person name="Tao X.-Y."/>
            <person name="Taylor C.G."/>
        </authorList>
    </citation>
    <scope>NUCLEOTIDE SEQUENCE [LARGE SCALE GENOMIC DNA]</scope>
    <source>
        <strain evidence="3 4">37A10</strain>
    </source>
</reference>
<comment type="caution">
    <text evidence="3">The sequence shown here is derived from an EMBL/GenBank/DDBJ whole genome shotgun (WGS) entry which is preliminary data.</text>
</comment>
<dbReference type="CDD" id="cd01344">
    <property type="entry name" value="PL2_Passenger_AT"/>
    <property type="match status" value="1"/>
</dbReference>
<dbReference type="PANTHER" id="PTHR35037">
    <property type="entry name" value="C-TERMINAL REGION OF AIDA-LIKE PROTEIN"/>
    <property type="match status" value="1"/>
</dbReference>
<keyword evidence="1" id="KW-0732">Signal</keyword>
<dbReference type="SMART" id="SM00869">
    <property type="entry name" value="Autotransporter"/>
    <property type="match status" value="1"/>
</dbReference>
<feature type="domain" description="Autotransporter" evidence="2">
    <location>
        <begin position="623"/>
        <end position="901"/>
    </location>
</feature>
<organism evidence="3 4">
    <name type="scientific">Pseudomonas frederiksbergensis</name>
    <dbReference type="NCBI Taxonomy" id="104087"/>
    <lineage>
        <taxon>Bacteria</taxon>
        <taxon>Pseudomonadati</taxon>
        <taxon>Pseudomonadota</taxon>
        <taxon>Gammaproteobacteria</taxon>
        <taxon>Pseudomonadales</taxon>
        <taxon>Pseudomonadaceae</taxon>
        <taxon>Pseudomonas</taxon>
    </lineage>
</organism>
<dbReference type="RefSeq" id="WP_123509649.1">
    <property type="nucleotide sequence ID" value="NZ_MOBQ01000012.1"/>
</dbReference>
<dbReference type="PANTHER" id="PTHR35037:SF3">
    <property type="entry name" value="C-TERMINAL REGION OF AIDA-LIKE PROTEIN"/>
    <property type="match status" value="1"/>
</dbReference>
<protein>
    <submittedName>
        <fullName evidence="3">Autotransporter outer membrane beta-barrel domain-containing protein</fullName>
    </submittedName>
</protein>
<name>A0A423K8N8_9PSED</name>
<dbReference type="InterPro" id="IPR005546">
    <property type="entry name" value="Autotransporte_beta"/>
</dbReference>
<dbReference type="InterPro" id="IPR043990">
    <property type="entry name" value="AC_1"/>
</dbReference>
<dbReference type="Gene3D" id="2.40.128.130">
    <property type="entry name" value="Autotransporter beta-domain"/>
    <property type="match status" value="1"/>
</dbReference>
<dbReference type="InterPro" id="IPR011050">
    <property type="entry name" value="Pectin_lyase_fold/virulence"/>
</dbReference>
<dbReference type="EMBL" id="MOBQ01000012">
    <property type="protein sequence ID" value="RON48139.1"/>
    <property type="molecule type" value="Genomic_DNA"/>
</dbReference>
<dbReference type="GO" id="GO:0019867">
    <property type="term" value="C:outer membrane"/>
    <property type="evidence" value="ECO:0007669"/>
    <property type="project" value="InterPro"/>
</dbReference>
<dbReference type="InterPro" id="IPR051551">
    <property type="entry name" value="Autotransporter_adhesion"/>
</dbReference>
<proteinExistence type="predicted"/>
<dbReference type="PROSITE" id="PS51208">
    <property type="entry name" value="AUTOTRANSPORTER"/>
    <property type="match status" value="1"/>
</dbReference>
<feature type="chain" id="PRO_5018978727" evidence="1">
    <location>
        <begin position="32"/>
        <end position="901"/>
    </location>
</feature>
<gene>
    <name evidence="3" type="ORF">BK666_10735</name>
</gene>
<dbReference type="NCBIfam" id="TIGR01414">
    <property type="entry name" value="autotrans_barl"/>
    <property type="match status" value="1"/>
</dbReference>
<dbReference type="SUPFAM" id="SSF103515">
    <property type="entry name" value="Autotransporter"/>
    <property type="match status" value="1"/>
</dbReference>
<evidence type="ECO:0000259" key="2">
    <source>
        <dbReference type="PROSITE" id="PS51208"/>
    </source>
</evidence>
<evidence type="ECO:0000256" key="1">
    <source>
        <dbReference type="SAM" id="SignalP"/>
    </source>
</evidence>
<dbReference type="InterPro" id="IPR012332">
    <property type="entry name" value="Autotransporter_pectin_lyase_C"/>
</dbReference>
<evidence type="ECO:0000313" key="3">
    <source>
        <dbReference type="EMBL" id="RON48139.1"/>
    </source>
</evidence>
<dbReference type="PRINTS" id="PR01484">
    <property type="entry name" value="PRTACTNFAMLY"/>
</dbReference>
<dbReference type="PROSITE" id="PS51257">
    <property type="entry name" value="PROKAR_LIPOPROTEIN"/>
    <property type="match status" value="1"/>
</dbReference>
<dbReference type="Gene3D" id="2.160.20.20">
    <property type="match status" value="1"/>
</dbReference>
<sequence>MTRYARLLRSVPQVFVVPASLLIFVSPPASGACTLIAGPGNDSFICDSATSGPLTDLAGNNSLTFPVNGSGRINGNVTFGAGIDSVQMDSGTLAGALDQGNGNDSLRISAGQITGAVSQGNGIDDFVMSGGTIQSLAQGDGRDTFLMTGGTITGAFEDGDVARMTGGTIGRVDMKLDNNIFDLSGGQILGNLVTGFGTDTIIVSGGRIGGNISVSGGNDSITVTGGEIVGEIRASVGDDTLLWNGGGIIRSAILMAEGNDRATLSNLDESTLALTPSLDGGPGNDLLTFDHTTTSTAARYINWETLNLSNGAQFNLDGNVVLGDSASGTGVFNIDSSSTLTSVQGSITPFTAGRFATLNNAGVIDLTSGNSRTNDTLTVQGNYVGNNGQLLLQSVVGDDTSPSDKLVVNDGTLTGSTVISVSNLGGVGGLTQQNGIQLVQVQGTAVSDNSAFVLSGPISAGAYDYRLFKGGVTAGTENSWYLRSAVVAPAILSIPNPDPDLPPTLVAAAAIPVAAATPTIVSIPNPDPALPPILVAAAATPTVISIPNADPTLPPTLVTVPAAAVGSSPLPVLPAAIPGAAPIPLYRPEVPTWSVLPPAAAQLTLSALGTFHDRQGDQRLLTETGAFSAGWARVYGKNFDQTWAGTVTPRLNGSLNGFQVGNDLYSSQTDRGQTQRTGFFVGHTRLQGDVDGFNEGFEGKRAGSVELEGDSYGLYWTLTDPKGWYVDTVVMGTRFDGDNRSERGLKLDNRGHALTLSAEAGYPIALAGNWVVEPQAQVIHQKISLDSQDDGISRVSFDSDGAWTGRLGARLKGRYEVSGRPLEPYLRANLWHTFSGTDTVTFDHVDRIESEQKSSSADLGVGVVLSLDSSVSVYASADYTSNIDSNQLRGVVGNVGIRMSW</sequence>
<accession>A0A423K8N8</accession>
<dbReference type="Pfam" id="PF18883">
    <property type="entry name" value="AC_1"/>
    <property type="match status" value="1"/>
</dbReference>
<dbReference type="AlphaFoldDB" id="A0A423K8N8"/>
<dbReference type="InterPro" id="IPR006315">
    <property type="entry name" value="OM_autotransptr_brl_dom"/>
</dbReference>
<feature type="signal peptide" evidence="1">
    <location>
        <begin position="1"/>
        <end position="31"/>
    </location>
</feature>
<dbReference type="Proteomes" id="UP000285349">
    <property type="component" value="Unassembled WGS sequence"/>
</dbReference>
<evidence type="ECO:0000313" key="4">
    <source>
        <dbReference type="Proteomes" id="UP000285349"/>
    </source>
</evidence>
<dbReference type="OrthoDB" id="6053567at2"/>
<dbReference type="SUPFAM" id="SSF51126">
    <property type="entry name" value="Pectin lyase-like"/>
    <property type="match status" value="1"/>
</dbReference>
<dbReference type="InterPro" id="IPR003991">
    <property type="entry name" value="Pertactin_virulence_factor"/>
</dbReference>
<dbReference type="Pfam" id="PF03797">
    <property type="entry name" value="Autotransporter"/>
    <property type="match status" value="1"/>
</dbReference>
<dbReference type="InterPro" id="IPR036709">
    <property type="entry name" value="Autotransporte_beta_dom_sf"/>
</dbReference>